<dbReference type="Proteomes" id="UP001500457">
    <property type="component" value="Unassembled WGS sequence"/>
</dbReference>
<dbReference type="PANTHER" id="PTHR30055:SF234">
    <property type="entry name" value="HTH-TYPE TRANSCRIPTIONAL REGULATOR BETI"/>
    <property type="match status" value="1"/>
</dbReference>
<evidence type="ECO:0000256" key="1">
    <source>
        <dbReference type="ARBA" id="ARBA00023015"/>
    </source>
</evidence>
<dbReference type="InterPro" id="IPR009057">
    <property type="entry name" value="Homeodomain-like_sf"/>
</dbReference>
<gene>
    <name evidence="6" type="ORF">GCM10023203_50870</name>
</gene>
<keyword evidence="7" id="KW-1185">Reference proteome</keyword>
<dbReference type="Pfam" id="PF00440">
    <property type="entry name" value="TetR_N"/>
    <property type="match status" value="1"/>
</dbReference>
<comment type="caution">
    <text evidence="6">The sequence shown here is derived from an EMBL/GenBank/DDBJ whole genome shotgun (WGS) entry which is preliminary data.</text>
</comment>
<protein>
    <recommendedName>
        <fullName evidence="5">HTH tetR-type domain-containing protein</fullName>
    </recommendedName>
</protein>
<dbReference type="RefSeq" id="WP_274231413.1">
    <property type="nucleotide sequence ID" value="NZ_BAABHQ010000020.1"/>
</dbReference>
<dbReference type="Gene3D" id="1.10.357.10">
    <property type="entry name" value="Tetracycline Repressor, domain 2"/>
    <property type="match status" value="1"/>
</dbReference>
<evidence type="ECO:0000256" key="3">
    <source>
        <dbReference type="ARBA" id="ARBA00023163"/>
    </source>
</evidence>
<dbReference type="InterPro" id="IPR011075">
    <property type="entry name" value="TetR_C"/>
</dbReference>
<evidence type="ECO:0000313" key="7">
    <source>
        <dbReference type="Proteomes" id="UP001500457"/>
    </source>
</evidence>
<dbReference type="PROSITE" id="PS50977">
    <property type="entry name" value="HTH_TETR_2"/>
    <property type="match status" value="1"/>
</dbReference>
<evidence type="ECO:0000259" key="5">
    <source>
        <dbReference type="PROSITE" id="PS50977"/>
    </source>
</evidence>
<sequence>MAATGGGDHRAEIVRAATRTIARDGLPAVRVRAVAREVGVSHATLHYYFPTKADLVTAVLRELIYEGLAVPLVERSTATTVRDELRGLLHGVVAGYGDDERTAAMMEILRHGDADEVAGPFGRFLDTWRGYLVDLVRRGQAVGELRADLDPDATAGLLMEFCLGAQTRTPLPPGLATGGADQLVALLSA</sequence>
<dbReference type="InterPro" id="IPR001647">
    <property type="entry name" value="HTH_TetR"/>
</dbReference>
<name>A0ABP9EZR6_9PSEU</name>
<evidence type="ECO:0000256" key="4">
    <source>
        <dbReference type="PROSITE-ProRule" id="PRU00335"/>
    </source>
</evidence>
<dbReference type="InterPro" id="IPR050109">
    <property type="entry name" value="HTH-type_TetR-like_transc_reg"/>
</dbReference>
<proteinExistence type="predicted"/>
<dbReference type="PANTHER" id="PTHR30055">
    <property type="entry name" value="HTH-TYPE TRANSCRIPTIONAL REGULATOR RUTR"/>
    <property type="match status" value="1"/>
</dbReference>
<accession>A0ABP9EZR6</accession>
<dbReference type="SUPFAM" id="SSF46689">
    <property type="entry name" value="Homeodomain-like"/>
    <property type="match status" value="1"/>
</dbReference>
<dbReference type="Pfam" id="PF16859">
    <property type="entry name" value="TetR_C_11"/>
    <property type="match status" value="1"/>
</dbReference>
<keyword evidence="3" id="KW-0804">Transcription</keyword>
<dbReference type="EMBL" id="BAABHQ010000020">
    <property type="protein sequence ID" value="GAA4891137.1"/>
    <property type="molecule type" value="Genomic_DNA"/>
</dbReference>
<keyword evidence="2 4" id="KW-0238">DNA-binding</keyword>
<evidence type="ECO:0000313" key="6">
    <source>
        <dbReference type="EMBL" id="GAA4891137.1"/>
    </source>
</evidence>
<feature type="DNA-binding region" description="H-T-H motif" evidence="4">
    <location>
        <begin position="30"/>
        <end position="49"/>
    </location>
</feature>
<keyword evidence="1" id="KW-0805">Transcription regulation</keyword>
<dbReference type="InterPro" id="IPR036271">
    <property type="entry name" value="Tet_transcr_reg_TetR-rel_C_sf"/>
</dbReference>
<dbReference type="SUPFAM" id="SSF48498">
    <property type="entry name" value="Tetracyclin repressor-like, C-terminal domain"/>
    <property type="match status" value="1"/>
</dbReference>
<dbReference type="PRINTS" id="PR00455">
    <property type="entry name" value="HTHTETR"/>
</dbReference>
<reference evidence="7" key="1">
    <citation type="journal article" date="2019" name="Int. J. Syst. Evol. Microbiol.">
        <title>The Global Catalogue of Microorganisms (GCM) 10K type strain sequencing project: providing services to taxonomists for standard genome sequencing and annotation.</title>
        <authorList>
            <consortium name="The Broad Institute Genomics Platform"/>
            <consortium name="The Broad Institute Genome Sequencing Center for Infectious Disease"/>
            <person name="Wu L."/>
            <person name="Ma J."/>
        </authorList>
    </citation>
    <scope>NUCLEOTIDE SEQUENCE [LARGE SCALE GENOMIC DNA]</scope>
    <source>
        <strain evidence="7">JCM 17983</strain>
    </source>
</reference>
<feature type="domain" description="HTH tetR-type" evidence="5">
    <location>
        <begin position="7"/>
        <end position="67"/>
    </location>
</feature>
<organism evidence="6 7">
    <name type="scientific">Actinomycetospora straminea</name>
    <dbReference type="NCBI Taxonomy" id="663607"/>
    <lineage>
        <taxon>Bacteria</taxon>
        <taxon>Bacillati</taxon>
        <taxon>Actinomycetota</taxon>
        <taxon>Actinomycetes</taxon>
        <taxon>Pseudonocardiales</taxon>
        <taxon>Pseudonocardiaceae</taxon>
        <taxon>Actinomycetospora</taxon>
    </lineage>
</organism>
<evidence type="ECO:0000256" key="2">
    <source>
        <dbReference type="ARBA" id="ARBA00023125"/>
    </source>
</evidence>